<name>A0A8H5Y9P0_9HYPO</name>
<proteinExistence type="predicted"/>
<feature type="compositionally biased region" description="Basic and acidic residues" evidence="1">
    <location>
        <begin position="189"/>
        <end position="198"/>
    </location>
</feature>
<keyword evidence="3" id="KW-1185">Reference proteome</keyword>
<reference evidence="2 3" key="1">
    <citation type="submission" date="2020-05" db="EMBL/GenBank/DDBJ databases">
        <title>Identification and distribution of gene clusters putatively required for synthesis of sphingolipid metabolism inhibitors in phylogenetically diverse species of the filamentous fungus Fusarium.</title>
        <authorList>
            <person name="Kim H.-S."/>
            <person name="Busman M."/>
            <person name="Brown D.W."/>
            <person name="Divon H."/>
            <person name="Uhlig S."/>
            <person name="Proctor R.H."/>
        </authorList>
    </citation>
    <scope>NUCLEOTIDE SEQUENCE [LARGE SCALE GENOMIC DNA]</scope>
    <source>
        <strain evidence="2 3">NRRL 66235</strain>
    </source>
</reference>
<feature type="compositionally biased region" description="Basic residues" evidence="1">
    <location>
        <begin position="108"/>
        <end position="117"/>
    </location>
</feature>
<dbReference type="OrthoDB" id="5070671at2759"/>
<dbReference type="EMBL" id="JAAOAN010000398">
    <property type="protein sequence ID" value="KAF5708234.1"/>
    <property type="molecule type" value="Genomic_DNA"/>
</dbReference>
<dbReference type="Proteomes" id="UP000544331">
    <property type="component" value="Unassembled WGS sequence"/>
</dbReference>
<feature type="compositionally biased region" description="Polar residues" evidence="1">
    <location>
        <begin position="352"/>
        <end position="370"/>
    </location>
</feature>
<comment type="caution">
    <text evidence="2">The sequence shown here is derived from an EMBL/GenBank/DDBJ whole genome shotgun (WGS) entry which is preliminary data.</text>
</comment>
<feature type="compositionally biased region" description="Basic and acidic residues" evidence="1">
    <location>
        <begin position="371"/>
        <end position="386"/>
    </location>
</feature>
<sequence>MAPQKPRSRSPHPEDRGWVSSAMRKRGATAIKKNYQFGKDCGTIAFLVFYNKVHGFWDGSVYIPDGESLPEDTNEVPQITVAGGGDESEAEVDGKNIWDVPDSPAPRATRRRGRGNVRRGETATRSRREARLDAGAGHTVRSLGSSIDGHVSDNDTDNANDEGDGDDHHVHGGDRSEPAEPNNAASSGLREHAPDDQHDAVVPYTSTVDEDAEGEPWCEPVAPFASMTMNDQANDAMQPSHGDEPGSVDLTTMMAEDDWMQSAMVDFGQVTDFPGAHHWGDMLEFDLDNMGMDMNVDLDMEMMGQLDNGHLPVDMVHLPSADPHVVPQAPVEADTDAVADTGNDAAKVTQSTAATASDSHINHMPSAQSRSDVEMRARTPSDETHPSPRSTAATGWPDGSKHTTTVVEDEPQPSPLAGNQLLAMITRALSQMNHCEDAELDMSNNTSWPAGSQGMISMPLAMPAY</sequence>
<organism evidence="2 3">
    <name type="scientific">Fusarium mundagurra</name>
    <dbReference type="NCBI Taxonomy" id="1567541"/>
    <lineage>
        <taxon>Eukaryota</taxon>
        <taxon>Fungi</taxon>
        <taxon>Dikarya</taxon>
        <taxon>Ascomycota</taxon>
        <taxon>Pezizomycotina</taxon>
        <taxon>Sordariomycetes</taxon>
        <taxon>Hypocreomycetidae</taxon>
        <taxon>Hypocreales</taxon>
        <taxon>Nectriaceae</taxon>
        <taxon>Fusarium</taxon>
        <taxon>Fusarium fujikuroi species complex</taxon>
    </lineage>
</organism>
<feature type="compositionally biased region" description="Basic and acidic residues" evidence="1">
    <location>
        <begin position="118"/>
        <end position="132"/>
    </location>
</feature>
<feature type="region of interest" description="Disordered" evidence="1">
    <location>
        <begin position="352"/>
        <end position="416"/>
    </location>
</feature>
<evidence type="ECO:0000256" key="1">
    <source>
        <dbReference type="SAM" id="MobiDB-lite"/>
    </source>
</evidence>
<feature type="compositionally biased region" description="Acidic residues" evidence="1">
    <location>
        <begin position="154"/>
        <end position="165"/>
    </location>
</feature>
<dbReference type="AlphaFoldDB" id="A0A8H5Y9P0"/>
<evidence type="ECO:0000313" key="2">
    <source>
        <dbReference type="EMBL" id="KAF5708234.1"/>
    </source>
</evidence>
<feature type="region of interest" description="Disordered" evidence="1">
    <location>
        <begin position="83"/>
        <end position="198"/>
    </location>
</feature>
<feature type="compositionally biased region" description="Basic residues" evidence="1">
    <location>
        <begin position="1"/>
        <end position="10"/>
    </location>
</feature>
<protein>
    <submittedName>
        <fullName evidence="2">Uncharacterized protein</fullName>
    </submittedName>
</protein>
<accession>A0A8H5Y9P0</accession>
<feature type="compositionally biased region" description="Basic and acidic residues" evidence="1">
    <location>
        <begin position="166"/>
        <end position="178"/>
    </location>
</feature>
<feature type="region of interest" description="Disordered" evidence="1">
    <location>
        <begin position="1"/>
        <end position="20"/>
    </location>
</feature>
<gene>
    <name evidence="2" type="ORF">FMUND_10694</name>
</gene>
<evidence type="ECO:0000313" key="3">
    <source>
        <dbReference type="Proteomes" id="UP000544331"/>
    </source>
</evidence>